<keyword evidence="2" id="KW-0479">Metal-binding</keyword>
<evidence type="ECO:0000256" key="1">
    <source>
        <dbReference type="ARBA" id="ARBA00010617"/>
    </source>
</evidence>
<dbReference type="InterPro" id="IPR050364">
    <property type="entry name" value="Cytochrome_P450_fung"/>
</dbReference>
<comment type="similarity">
    <text evidence="1">Belongs to the cytochrome P450 family.</text>
</comment>
<dbReference type="OrthoDB" id="1103324at2759"/>
<dbReference type="SUPFAM" id="SSF48264">
    <property type="entry name" value="Cytochrome P450"/>
    <property type="match status" value="1"/>
</dbReference>
<dbReference type="Gene3D" id="1.10.630.10">
    <property type="entry name" value="Cytochrome P450"/>
    <property type="match status" value="1"/>
</dbReference>
<sequence>MDKSSANAFYNYPELESIRLLFELMTDPSRYNHALESFISRVTCRLGWGTAAPSDELKQRARELLIGVSPNGALTNKLGFLKKLPEAVVPAKAWEFRRYRTESRFFTILQNEVREKLKSKTAPESWMRHFLENKAATGFASDLEGAYAVGMHGIAGALTIAAPMQSFCLAMCHHPQYQSILHEEIDKVCGDRLPKLSDMPDMPVLRAFIRETMRVS</sequence>
<comment type="caution">
    <text evidence="5">The sequence shown here is derived from an EMBL/GenBank/DDBJ whole genome shotgun (WGS) entry which is preliminary data.</text>
</comment>
<protein>
    <recommendedName>
        <fullName evidence="7">Cytochrome P450</fullName>
    </recommendedName>
</protein>
<evidence type="ECO:0000256" key="2">
    <source>
        <dbReference type="ARBA" id="ARBA00022723"/>
    </source>
</evidence>
<evidence type="ECO:0000313" key="5">
    <source>
        <dbReference type="EMBL" id="CAD0112867.1"/>
    </source>
</evidence>
<dbReference type="GO" id="GO:0004497">
    <property type="term" value="F:monooxygenase activity"/>
    <property type="evidence" value="ECO:0007669"/>
    <property type="project" value="InterPro"/>
</dbReference>
<organism evidence="5 6">
    <name type="scientific">Aureobasidium uvarum</name>
    <dbReference type="NCBI Taxonomy" id="2773716"/>
    <lineage>
        <taxon>Eukaryota</taxon>
        <taxon>Fungi</taxon>
        <taxon>Dikarya</taxon>
        <taxon>Ascomycota</taxon>
        <taxon>Pezizomycotina</taxon>
        <taxon>Dothideomycetes</taxon>
        <taxon>Dothideomycetidae</taxon>
        <taxon>Dothideales</taxon>
        <taxon>Saccotheciaceae</taxon>
        <taxon>Aureobasidium</taxon>
    </lineage>
</organism>
<dbReference type="GO" id="GO:0020037">
    <property type="term" value="F:heme binding"/>
    <property type="evidence" value="ECO:0007669"/>
    <property type="project" value="InterPro"/>
</dbReference>
<dbReference type="GO" id="GO:0016705">
    <property type="term" value="F:oxidoreductase activity, acting on paired donors, with incorporation or reduction of molecular oxygen"/>
    <property type="evidence" value="ECO:0007669"/>
    <property type="project" value="InterPro"/>
</dbReference>
<dbReference type="AlphaFoldDB" id="A0A9N8KRY6"/>
<gene>
    <name evidence="5" type="ORF">AWRI4620_LOCUS7122</name>
</gene>
<proteinExistence type="inferred from homology"/>
<evidence type="ECO:0000256" key="3">
    <source>
        <dbReference type="ARBA" id="ARBA00023002"/>
    </source>
</evidence>
<dbReference type="InterPro" id="IPR036396">
    <property type="entry name" value="Cyt_P450_sf"/>
</dbReference>
<evidence type="ECO:0000313" key="6">
    <source>
        <dbReference type="Proteomes" id="UP000745764"/>
    </source>
</evidence>
<accession>A0A9N8KRY6</accession>
<dbReference type="PANTHER" id="PTHR46300">
    <property type="entry name" value="P450, PUTATIVE (EUROFUNG)-RELATED-RELATED"/>
    <property type="match status" value="1"/>
</dbReference>
<keyword evidence="6" id="KW-1185">Reference proteome</keyword>
<dbReference type="PANTHER" id="PTHR46300:SF8">
    <property type="entry name" value="CYTOCHROME P450 2E1"/>
    <property type="match status" value="1"/>
</dbReference>
<keyword evidence="4" id="KW-0408">Iron</keyword>
<evidence type="ECO:0008006" key="7">
    <source>
        <dbReference type="Google" id="ProtNLM"/>
    </source>
</evidence>
<dbReference type="EMBL" id="CAINUL010000015">
    <property type="protein sequence ID" value="CAD0112867.1"/>
    <property type="molecule type" value="Genomic_DNA"/>
</dbReference>
<name>A0A9N8KRY6_9PEZI</name>
<dbReference type="GO" id="GO:0005506">
    <property type="term" value="F:iron ion binding"/>
    <property type="evidence" value="ECO:0007669"/>
    <property type="project" value="InterPro"/>
</dbReference>
<reference evidence="5" key="1">
    <citation type="submission" date="2020-06" db="EMBL/GenBank/DDBJ databases">
        <authorList>
            <person name="Onetto C."/>
        </authorList>
    </citation>
    <scope>NUCLEOTIDE SEQUENCE</scope>
</reference>
<dbReference type="Pfam" id="PF00067">
    <property type="entry name" value="p450"/>
    <property type="match status" value="1"/>
</dbReference>
<dbReference type="Proteomes" id="UP000745764">
    <property type="component" value="Unassembled WGS sequence"/>
</dbReference>
<evidence type="ECO:0000256" key="4">
    <source>
        <dbReference type="ARBA" id="ARBA00023004"/>
    </source>
</evidence>
<dbReference type="InterPro" id="IPR001128">
    <property type="entry name" value="Cyt_P450"/>
</dbReference>
<keyword evidence="3" id="KW-0560">Oxidoreductase</keyword>